<keyword evidence="5" id="KW-0539">Nucleus</keyword>
<proteinExistence type="inferred from homology"/>
<evidence type="ECO:0000256" key="2">
    <source>
        <dbReference type="ARBA" id="ARBA00005942"/>
    </source>
</evidence>
<feature type="compositionally biased region" description="Low complexity" evidence="6">
    <location>
        <begin position="129"/>
        <end position="145"/>
    </location>
</feature>
<dbReference type="AlphaFoldDB" id="A0A8H8R930"/>
<evidence type="ECO:0000256" key="3">
    <source>
        <dbReference type="ARBA" id="ARBA00023015"/>
    </source>
</evidence>
<feature type="compositionally biased region" description="Basic and acidic residues" evidence="6">
    <location>
        <begin position="146"/>
        <end position="155"/>
    </location>
</feature>
<dbReference type="PANTHER" id="PTHR12434">
    <property type="entry name" value="MEDIATOR OF RNA POLYMERASE II TRANSCRIPTION SUBUNIT 22"/>
    <property type="match status" value="1"/>
</dbReference>
<dbReference type="GO" id="GO:0006357">
    <property type="term" value="P:regulation of transcription by RNA polymerase II"/>
    <property type="evidence" value="ECO:0007669"/>
    <property type="project" value="InterPro"/>
</dbReference>
<feature type="region of interest" description="Disordered" evidence="6">
    <location>
        <begin position="89"/>
        <end position="155"/>
    </location>
</feature>
<dbReference type="Pfam" id="PF06179">
    <property type="entry name" value="Med22"/>
    <property type="match status" value="1"/>
</dbReference>
<feature type="compositionally biased region" description="Polar residues" evidence="6">
    <location>
        <begin position="27"/>
        <end position="44"/>
    </location>
</feature>
<feature type="region of interest" description="Disordered" evidence="6">
    <location>
        <begin position="1"/>
        <end position="47"/>
    </location>
</feature>
<comment type="caution">
    <text evidence="7">The sequence shown here is derived from an EMBL/GenBank/DDBJ whole genome shotgun (WGS) entry which is preliminary data.</text>
</comment>
<evidence type="ECO:0000313" key="7">
    <source>
        <dbReference type="EMBL" id="TVY30826.1"/>
    </source>
</evidence>
<evidence type="ECO:0000256" key="1">
    <source>
        <dbReference type="ARBA" id="ARBA00004123"/>
    </source>
</evidence>
<accession>A0A8H8R930</accession>
<dbReference type="InterPro" id="IPR009332">
    <property type="entry name" value="Med22"/>
</dbReference>
<dbReference type="Proteomes" id="UP000431533">
    <property type="component" value="Unassembled WGS sequence"/>
</dbReference>
<gene>
    <name evidence="7" type="ORF">LHYA1_G000407</name>
</gene>
<reference evidence="7 8" key="1">
    <citation type="submission" date="2018-05" db="EMBL/GenBank/DDBJ databases">
        <title>Genome sequencing and assembly of the regulated plant pathogen Lachnellula willkommii and related sister species for the development of diagnostic species identification markers.</title>
        <authorList>
            <person name="Giroux E."/>
            <person name="Bilodeau G."/>
        </authorList>
    </citation>
    <scope>NUCLEOTIDE SEQUENCE [LARGE SCALE GENOMIC DNA]</scope>
    <source>
        <strain evidence="7 8">CBS 185.66</strain>
    </source>
</reference>
<comment type="subcellular location">
    <subcellularLocation>
        <location evidence="1">Nucleus</location>
    </subcellularLocation>
</comment>
<keyword evidence="4" id="KW-0804">Transcription</keyword>
<evidence type="ECO:0000256" key="6">
    <source>
        <dbReference type="SAM" id="MobiDB-lite"/>
    </source>
</evidence>
<dbReference type="RefSeq" id="XP_031009611.1">
    <property type="nucleotide sequence ID" value="XM_031145399.1"/>
</dbReference>
<evidence type="ECO:0008006" key="9">
    <source>
        <dbReference type="Google" id="ProtNLM"/>
    </source>
</evidence>
<dbReference type="EMBL" id="QGMH01000004">
    <property type="protein sequence ID" value="TVY30826.1"/>
    <property type="molecule type" value="Genomic_DNA"/>
</dbReference>
<feature type="compositionally biased region" description="Pro residues" evidence="6">
    <location>
        <begin position="119"/>
        <end position="128"/>
    </location>
</feature>
<dbReference type="GO" id="GO:0016592">
    <property type="term" value="C:mediator complex"/>
    <property type="evidence" value="ECO:0007669"/>
    <property type="project" value="InterPro"/>
</dbReference>
<dbReference type="GeneID" id="41980605"/>
<sequence length="269" mass="28166">MSLPISGSNGDGVNISAPNGNGNGNGLNSYGQPTPNHGTSTQGPSIRDRLKIVPDFPVLLPITGTQYNPPPYPVMPVLQYHPSALISAVPSPPSTSTSTSTATVSPFMDPATPLTVPTPSSPPVPTSPPRTIVVSAEPTSTSTPKTKTDRSSALTDREERAIANMLTRFRNLVQLAAMQKDDKGDSATQEVAATQAFALEVESAALVRGAEDLLRLSRELKELWLFGPLRGIGEGEGEGKIDEDATRVGELLEGKLRSDAEKSAAGSGN</sequence>
<name>A0A8H8R930_9HELO</name>
<dbReference type="PANTHER" id="PTHR12434:SF6">
    <property type="entry name" value="MEDIATOR OF RNA POLYMERASE II TRANSCRIPTION SUBUNIT 22"/>
    <property type="match status" value="1"/>
</dbReference>
<dbReference type="OrthoDB" id="203279at2759"/>
<keyword evidence="3" id="KW-0805">Transcription regulation</keyword>
<evidence type="ECO:0000256" key="5">
    <source>
        <dbReference type="ARBA" id="ARBA00023242"/>
    </source>
</evidence>
<organism evidence="7 8">
    <name type="scientific">Lachnellula hyalina</name>
    <dbReference type="NCBI Taxonomy" id="1316788"/>
    <lineage>
        <taxon>Eukaryota</taxon>
        <taxon>Fungi</taxon>
        <taxon>Dikarya</taxon>
        <taxon>Ascomycota</taxon>
        <taxon>Pezizomycotina</taxon>
        <taxon>Leotiomycetes</taxon>
        <taxon>Helotiales</taxon>
        <taxon>Lachnaceae</taxon>
        <taxon>Lachnellula</taxon>
    </lineage>
</organism>
<keyword evidence="8" id="KW-1185">Reference proteome</keyword>
<evidence type="ECO:0000313" key="8">
    <source>
        <dbReference type="Proteomes" id="UP000431533"/>
    </source>
</evidence>
<dbReference type="Gene3D" id="6.10.280.160">
    <property type="entry name" value="Mediator of RNA polymerase II transcription subunit 22"/>
    <property type="match status" value="1"/>
</dbReference>
<dbReference type="GO" id="GO:0003712">
    <property type="term" value="F:transcription coregulator activity"/>
    <property type="evidence" value="ECO:0007669"/>
    <property type="project" value="InterPro"/>
</dbReference>
<feature type="compositionally biased region" description="Low complexity" evidence="6">
    <location>
        <begin position="94"/>
        <end position="118"/>
    </location>
</feature>
<evidence type="ECO:0000256" key="4">
    <source>
        <dbReference type="ARBA" id="ARBA00023163"/>
    </source>
</evidence>
<comment type="similarity">
    <text evidence="2">Belongs to the Mediator complex subunit 22 family.</text>
</comment>
<protein>
    <recommendedName>
        <fullName evidence="9">Mediator of RNA polymerase II transcription subunit 22</fullName>
    </recommendedName>
</protein>